<evidence type="ECO:0000313" key="2">
    <source>
        <dbReference type="Proteomes" id="UP000235005"/>
    </source>
</evidence>
<dbReference type="AlphaFoldDB" id="A0A2N5WYA5"/>
<accession>A0A2N5WYA5</accession>
<gene>
    <name evidence="1" type="ORF">C0039_17995</name>
</gene>
<keyword evidence="2" id="KW-1185">Reference proteome</keyword>
<evidence type="ECO:0000313" key="1">
    <source>
        <dbReference type="EMBL" id="PLW67223.1"/>
    </source>
</evidence>
<comment type="caution">
    <text evidence="1">The sequence shown here is derived from an EMBL/GenBank/DDBJ whole genome shotgun (WGS) entry which is preliminary data.</text>
</comment>
<sequence length="71" mass="8088">MAYSGKYDSPADLLLDEDLSHDEKVKMLKQWRNDEKDLIRASDDGMDHEARPDVLKQVKKALISLQESAAD</sequence>
<protein>
    <submittedName>
        <fullName evidence="1">Uncharacterized protein</fullName>
    </submittedName>
</protein>
<name>A0A2N5WYA5_9GAMM</name>
<organism evidence="1 2">
    <name type="scientific">Pseudohalioglobus lutimaris</name>
    <dbReference type="NCBI Taxonomy" id="1737061"/>
    <lineage>
        <taxon>Bacteria</taxon>
        <taxon>Pseudomonadati</taxon>
        <taxon>Pseudomonadota</taxon>
        <taxon>Gammaproteobacteria</taxon>
        <taxon>Cellvibrionales</taxon>
        <taxon>Halieaceae</taxon>
        <taxon>Pseudohalioglobus</taxon>
    </lineage>
</organism>
<reference evidence="1 2" key="1">
    <citation type="submission" date="2018-01" db="EMBL/GenBank/DDBJ databases">
        <title>The draft genome sequence of Halioglobus lutimaris HF004.</title>
        <authorList>
            <person name="Du Z.-J."/>
            <person name="Shi M.-J."/>
        </authorList>
    </citation>
    <scope>NUCLEOTIDE SEQUENCE [LARGE SCALE GENOMIC DNA]</scope>
    <source>
        <strain evidence="1 2">HF004</strain>
    </source>
</reference>
<dbReference type="RefSeq" id="WP_101518857.1">
    <property type="nucleotide sequence ID" value="NZ_PKUS01000033.1"/>
</dbReference>
<dbReference type="EMBL" id="PKUS01000033">
    <property type="protein sequence ID" value="PLW67223.1"/>
    <property type="molecule type" value="Genomic_DNA"/>
</dbReference>
<dbReference type="Proteomes" id="UP000235005">
    <property type="component" value="Unassembled WGS sequence"/>
</dbReference>
<proteinExistence type="predicted"/>